<dbReference type="InterPro" id="IPR005135">
    <property type="entry name" value="Endo/exonuclease/phosphatase"/>
</dbReference>
<evidence type="ECO:0000259" key="5">
    <source>
        <dbReference type="Pfam" id="PF03372"/>
    </source>
</evidence>
<name>A0A814XJ68_9BILA</name>
<evidence type="ECO:0000313" key="9">
    <source>
        <dbReference type="EMBL" id="CAF4243275.1"/>
    </source>
</evidence>
<dbReference type="OrthoDB" id="387657at2759"/>
<evidence type="ECO:0000256" key="2">
    <source>
        <dbReference type="ARBA" id="ARBA00012369"/>
    </source>
</evidence>
<dbReference type="Gene3D" id="3.60.10.10">
    <property type="entry name" value="Endonuclease/exonuclease/phosphatase"/>
    <property type="match status" value="1"/>
</dbReference>
<dbReference type="CDD" id="cd09078">
    <property type="entry name" value="nSMase"/>
    <property type="match status" value="1"/>
</dbReference>
<evidence type="ECO:0000313" key="7">
    <source>
        <dbReference type="EMBL" id="CAF1448089.1"/>
    </source>
</evidence>
<reference evidence="6" key="1">
    <citation type="submission" date="2021-02" db="EMBL/GenBank/DDBJ databases">
        <authorList>
            <person name="Nowell W R."/>
        </authorList>
    </citation>
    <scope>NUCLEOTIDE SEQUENCE</scope>
</reference>
<dbReference type="Proteomes" id="UP000682733">
    <property type="component" value="Unassembled WGS sequence"/>
</dbReference>
<feature type="domain" description="Endonuclease/exonuclease/phosphatase" evidence="5">
    <location>
        <begin position="35"/>
        <end position="114"/>
    </location>
</feature>
<organism evidence="6 10">
    <name type="scientific">Didymodactylos carnosus</name>
    <dbReference type="NCBI Taxonomy" id="1234261"/>
    <lineage>
        <taxon>Eukaryota</taxon>
        <taxon>Metazoa</taxon>
        <taxon>Spiralia</taxon>
        <taxon>Gnathifera</taxon>
        <taxon>Rotifera</taxon>
        <taxon>Eurotatoria</taxon>
        <taxon>Bdelloidea</taxon>
        <taxon>Philodinida</taxon>
        <taxon>Philodinidae</taxon>
        <taxon>Didymodactylos</taxon>
    </lineage>
</organism>
<dbReference type="GO" id="GO:0004767">
    <property type="term" value="F:sphingomyelin phosphodiesterase activity"/>
    <property type="evidence" value="ECO:0007669"/>
    <property type="project" value="UniProtKB-EC"/>
</dbReference>
<dbReference type="SUPFAM" id="SSF56219">
    <property type="entry name" value="DNase I-like"/>
    <property type="match status" value="1"/>
</dbReference>
<keyword evidence="10" id="KW-1185">Reference proteome</keyword>
<evidence type="ECO:0000256" key="1">
    <source>
        <dbReference type="ARBA" id="ARBA00006335"/>
    </source>
</evidence>
<dbReference type="EC" id="3.1.4.12" evidence="2"/>
<evidence type="ECO:0000313" key="6">
    <source>
        <dbReference type="EMBL" id="CAF1217414.1"/>
    </source>
</evidence>
<comment type="similarity">
    <text evidence="1">Belongs to the neutral sphingomyelinase family.</text>
</comment>
<evidence type="ECO:0000256" key="3">
    <source>
        <dbReference type="ARBA" id="ARBA00022801"/>
    </source>
</evidence>
<dbReference type="PANTHER" id="PTHR16320">
    <property type="entry name" value="SPHINGOMYELINASE FAMILY MEMBER"/>
    <property type="match status" value="1"/>
</dbReference>
<accession>A0A814XJ68</accession>
<evidence type="ECO:0000256" key="4">
    <source>
        <dbReference type="ARBA" id="ARBA00049371"/>
    </source>
</evidence>
<comment type="caution">
    <text evidence="6">The sequence shown here is derived from an EMBL/GenBank/DDBJ whole genome shotgun (WGS) entry which is preliminary data.</text>
</comment>
<dbReference type="EMBL" id="CAJOBC010009175">
    <property type="protein sequence ID" value="CAF3981109.1"/>
    <property type="molecule type" value="Genomic_DNA"/>
</dbReference>
<dbReference type="GO" id="GO:0005737">
    <property type="term" value="C:cytoplasm"/>
    <property type="evidence" value="ECO:0007669"/>
    <property type="project" value="TreeGrafter"/>
</dbReference>
<dbReference type="Proteomes" id="UP000677228">
    <property type="component" value="Unassembled WGS sequence"/>
</dbReference>
<dbReference type="EMBL" id="CAJNOQ010009171">
    <property type="protein sequence ID" value="CAF1217414.1"/>
    <property type="molecule type" value="Genomic_DNA"/>
</dbReference>
<dbReference type="InterPro" id="IPR017766">
    <property type="entry name" value="Sphingomyelinase/PLipase_C"/>
</dbReference>
<dbReference type="Proteomes" id="UP000681722">
    <property type="component" value="Unassembled WGS sequence"/>
</dbReference>
<dbReference type="InterPro" id="IPR038772">
    <property type="entry name" value="Sph/SMPD2-like"/>
</dbReference>
<dbReference type="AlphaFoldDB" id="A0A814XJ68"/>
<dbReference type="PANTHER" id="PTHR16320:SF1">
    <property type="entry name" value="SPHINGOMYELINASE DDB_G0288017"/>
    <property type="match status" value="1"/>
</dbReference>
<dbReference type="InterPro" id="IPR036691">
    <property type="entry name" value="Endo/exonu/phosph_ase_sf"/>
</dbReference>
<dbReference type="GO" id="GO:0005576">
    <property type="term" value="C:extracellular region"/>
    <property type="evidence" value="ECO:0007669"/>
    <property type="project" value="InterPro"/>
</dbReference>
<dbReference type="EMBL" id="CAJOBA010051297">
    <property type="protein sequence ID" value="CAF4243275.1"/>
    <property type="molecule type" value="Genomic_DNA"/>
</dbReference>
<keyword evidence="3" id="KW-0378">Hydrolase</keyword>
<sequence>MHIRILTLNFFLRPPGISDHLTSDDWKRHRIRLFARREFNNYDIITFQETFAFGSSRRKKLINLARNAGFHHSFVARKMPWYAGRIDAGLVILSRFPIVATEEWTFEERGTQVGDFLAAKGIIYAKIQLNATHLHLFTTHLQSSDSEKAIVKRHKQFSEAKQFIDNTLLKHGRTDIEPVLFSGDMNVDARKNADDGVNNGWEYDLMINIYSGRQISVPNTTEFQAKYDICDVCYEALGEHPITTSKLRASEPADRKCIDFIFSLRPAASDGQKNIHFENVRVEKFLVEEHRFDFLSDHFGIAADVIVDDVSLLSDPVDVSDDSTMDRL</sequence>
<proteinExistence type="inferred from homology"/>
<protein>
    <recommendedName>
        <fullName evidence="2">sphingomyelin phosphodiesterase</fullName>
        <ecNumber evidence="2">3.1.4.12</ecNumber>
    </recommendedName>
</protein>
<dbReference type="EMBL" id="CAJNOK010029466">
    <property type="protein sequence ID" value="CAF1448089.1"/>
    <property type="molecule type" value="Genomic_DNA"/>
</dbReference>
<evidence type="ECO:0000313" key="10">
    <source>
        <dbReference type="Proteomes" id="UP000663829"/>
    </source>
</evidence>
<dbReference type="Proteomes" id="UP000663829">
    <property type="component" value="Unassembled WGS sequence"/>
</dbReference>
<comment type="catalytic activity">
    <reaction evidence="4">
        <text>N-(hexadecanoyl)-sphing-4-enine-1-phosphocholine + H2O = N-hexadecanoylsphing-4-enine + phosphocholine + H(+)</text>
        <dbReference type="Rhea" id="RHEA:45644"/>
        <dbReference type="ChEBI" id="CHEBI:15377"/>
        <dbReference type="ChEBI" id="CHEBI:15378"/>
        <dbReference type="ChEBI" id="CHEBI:72959"/>
        <dbReference type="ChEBI" id="CHEBI:78646"/>
        <dbReference type="ChEBI" id="CHEBI:295975"/>
    </reaction>
    <physiologicalReaction direction="left-to-right" evidence="4">
        <dbReference type="Rhea" id="RHEA:45645"/>
    </physiologicalReaction>
</comment>
<dbReference type="Pfam" id="PF03372">
    <property type="entry name" value="Exo_endo_phos"/>
    <property type="match status" value="1"/>
</dbReference>
<gene>
    <name evidence="6" type="ORF">GPM918_LOCUS24519</name>
    <name evidence="7" type="ORF">OVA965_LOCUS34713</name>
    <name evidence="8" type="ORF">SRO942_LOCUS24520</name>
    <name evidence="9" type="ORF">TMI583_LOCUS35651</name>
</gene>
<evidence type="ECO:0000313" key="8">
    <source>
        <dbReference type="EMBL" id="CAF3981109.1"/>
    </source>
</evidence>